<name>Q2LSZ8_SYNAS</name>
<dbReference type="Proteomes" id="UP000001933">
    <property type="component" value="Chromosome"/>
</dbReference>
<reference evidence="1 2" key="1">
    <citation type="journal article" date="2007" name="Proc. Natl. Acad. Sci. U.S.A.">
        <title>The genome of Syntrophus aciditrophicus: life at the thermodynamic limit of microbial growth.</title>
        <authorList>
            <person name="McInerney M.J."/>
            <person name="Rohlin L."/>
            <person name="Mouttaki H."/>
            <person name="Kim U."/>
            <person name="Krupp R.S."/>
            <person name="Rios-Hernandez L."/>
            <person name="Sieber J."/>
            <person name="Struchtemeyer C.G."/>
            <person name="Bhattacharyya A."/>
            <person name="Campbell J.W."/>
            <person name="Gunsalus R.P."/>
        </authorList>
    </citation>
    <scope>NUCLEOTIDE SEQUENCE [LARGE SCALE GENOMIC DNA]</scope>
    <source>
        <strain evidence="1 2">SB</strain>
    </source>
</reference>
<proteinExistence type="predicted"/>
<dbReference type="AlphaFoldDB" id="Q2LSZ8"/>
<keyword evidence="2" id="KW-1185">Reference proteome</keyword>
<accession>Q2LSZ8</accession>
<evidence type="ECO:0000313" key="2">
    <source>
        <dbReference type="Proteomes" id="UP000001933"/>
    </source>
</evidence>
<dbReference type="EMBL" id="CP000252">
    <property type="protein sequence ID" value="ABC77206.1"/>
    <property type="molecule type" value="Genomic_DNA"/>
</dbReference>
<evidence type="ECO:0000313" key="1">
    <source>
        <dbReference type="EMBL" id="ABC77206.1"/>
    </source>
</evidence>
<dbReference type="InParanoid" id="Q2LSZ8"/>
<dbReference type="STRING" id="56780.SYN_02842"/>
<organism evidence="1 2">
    <name type="scientific">Syntrophus aciditrophicus (strain SB)</name>
    <dbReference type="NCBI Taxonomy" id="56780"/>
    <lineage>
        <taxon>Bacteria</taxon>
        <taxon>Pseudomonadati</taxon>
        <taxon>Thermodesulfobacteriota</taxon>
        <taxon>Syntrophia</taxon>
        <taxon>Syntrophales</taxon>
        <taxon>Syntrophaceae</taxon>
        <taxon>Syntrophus</taxon>
    </lineage>
</organism>
<dbReference type="HOGENOM" id="CLU_2902622_0_0_7"/>
<sequence>MKGEEISRWMRENRDNPELISRMVSPQRLTGILSAVKCEYLLNKIKFIHGMFSAISHSDKNS</sequence>
<dbReference type="KEGG" id="sat:SYN_02842"/>
<gene>
    <name evidence="1" type="ORF">SYN_02842</name>
</gene>
<protein>
    <submittedName>
        <fullName evidence="1">Hypothetical cytosolic protein</fullName>
    </submittedName>
</protein>